<dbReference type="Proteomes" id="UP000324222">
    <property type="component" value="Unassembled WGS sequence"/>
</dbReference>
<dbReference type="AlphaFoldDB" id="A0A5B7F6X5"/>
<evidence type="ECO:0000313" key="1">
    <source>
        <dbReference type="EMBL" id="MPC42192.1"/>
    </source>
</evidence>
<comment type="caution">
    <text evidence="1">The sequence shown here is derived from an EMBL/GenBank/DDBJ whole genome shotgun (WGS) entry which is preliminary data.</text>
</comment>
<protein>
    <submittedName>
        <fullName evidence="1">Uncharacterized protein</fullName>
    </submittedName>
</protein>
<keyword evidence="2" id="KW-1185">Reference proteome</keyword>
<dbReference type="EMBL" id="VSRR010005340">
    <property type="protein sequence ID" value="MPC42192.1"/>
    <property type="molecule type" value="Genomic_DNA"/>
</dbReference>
<name>A0A5B7F6X5_PORTR</name>
<proteinExistence type="predicted"/>
<organism evidence="1 2">
    <name type="scientific">Portunus trituberculatus</name>
    <name type="common">Swimming crab</name>
    <name type="synonym">Neptunus trituberculatus</name>
    <dbReference type="NCBI Taxonomy" id="210409"/>
    <lineage>
        <taxon>Eukaryota</taxon>
        <taxon>Metazoa</taxon>
        <taxon>Ecdysozoa</taxon>
        <taxon>Arthropoda</taxon>
        <taxon>Crustacea</taxon>
        <taxon>Multicrustacea</taxon>
        <taxon>Malacostraca</taxon>
        <taxon>Eumalacostraca</taxon>
        <taxon>Eucarida</taxon>
        <taxon>Decapoda</taxon>
        <taxon>Pleocyemata</taxon>
        <taxon>Brachyura</taxon>
        <taxon>Eubrachyura</taxon>
        <taxon>Portunoidea</taxon>
        <taxon>Portunidae</taxon>
        <taxon>Portuninae</taxon>
        <taxon>Portunus</taxon>
    </lineage>
</organism>
<sequence>MCHSERLRLRKSVSPFSVALRVDERRLYPPFGVEAADLTSPHLPVPRLFLPLVHEEDSPTRE</sequence>
<evidence type="ECO:0000313" key="2">
    <source>
        <dbReference type="Proteomes" id="UP000324222"/>
    </source>
</evidence>
<gene>
    <name evidence="1" type="ORF">E2C01_035807</name>
</gene>
<accession>A0A5B7F6X5</accession>
<reference evidence="1 2" key="1">
    <citation type="submission" date="2019-05" db="EMBL/GenBank/DDBJ databases">
        <title>Another draft genome of Portunus trituberculatus and its Hox gene families provides insights of decapod evolution.</title>
        <authorList>
            <person name="Jeong J.-H."/>
            <person name="Song I."/>
            <person name="Kim S."/>
            <person name="Choi T."/>
            <person name="Kim D."/>
            <person name="Ryu S."/>
            <person name="Kim W."/>
        </authorList>
    </citation>
    <scope>NUCLEOTIDE SEQUENCE [LARGE SCALE GENOMIC DNA]</scope>
    <source>
        <tissue evidence="1">Muscle</tissue>
    </source>
</reference>